<proteinExistence type="predicted"/>
<organism evidence="2 3">
    <name type="scientific">Mycena chlorophos</name>
    <name type="common">Agaric fungus</name>
    <name type="synonym">Agaricus chlorophos</name>
    <dbReference type="NCBI Taxonomy" id="658473"/>
    <lineage>
        <taxon>Eukaryota</taxon>
        <taxon>Fungi</taxon>
        <taxon>Dikarya</taxon>
        <taxon>Basidiomycota</taxon>
        <taxon>Agaricomycotina</taxon>
        <taxon>Agaricomycetes</taxon>
        <taxon>Agaricomycetidae</taxon>
        <taxon>Agaricales</taxon>
        <taxon>Marasmiineae</taxon>
        <taxon>Mycenaceae</taxon>
        <taxon>Mycena</taxon>
    </lineage>
</organism>
<accession>A0ABQ0LL90</accession>
<dbReference type="EMBL" id="DF847425">
    <property type="protein sequence ID" value="GAT51810.1"/>
    <property type="molecule type" value="Genomic_DNA"/>
</dbReference>
<feature type="region of interest" description="Disordered" evidence="1">
    <location>
        <begin position="69"/>
        <end position="140"/>
    </location>
</feature>
<name>A0ABQ0LL90_MYCCL</name>
<gene>
    <name evidence="2" type="ORF">MCHLO_08922</name>
</gene>
<reference evidence="2" key="1">
    <citation type="submission" date="2014-09" db="EMBL/GenBank/DDBJ databases">
        <title>Genome sequence of the luminous mushroom Mycena chlorophos for searching fungal bioluminescence genes.</title>
        <authorList>
            <person name="Tanaka Y."/>
            <person name="Kasuga D."/>
            <person name="Oba Y."/>
            <person name="Hase S."/>
            <person name="Sato K."/>
            <person name="Oba Y."/>
            <person name="Sakakibara Y."/>
        </authorList>
    </citation>
    <scope>NUCLEOTIDE SEQUENCE</scope>
</reference>
<feature type="compositionally biased region" description="Basic and acidic residues" evidence="1">
    <location>
        <begin position="128"/>
        <end position="137"/>
    </location>
</feature>
<protein>
    <submittedName>
        <fullName evidence="2">Uncharacterized protein</fullName>
    </submittedName>
</protein>
<feature type="compositionally biased region" description="Basic and acidic residues" evidence="1">
    <location>
        <begin position="110"/>
        <end position="120"/>
    </location>
</feature>
<evidence type="ECO:0000256" key="1">
    <source>
        <dbReference type="SAM" id="MobiDB-lite"/>
    </source>
</evidence>
<sequence length="386" mass="42877">MRAHGWNAPSIARIFRVAPDTIVKCTKPWRVAILEDDDHWAGPQFRRHFPALLFASDEEDGDMNGGYRKMPSRGRHKNSTPMLQEGNGHAGRMPRVCRPFQNTSPSRSRLQRERRQLNTEHHHRHSRRVESRSKESRASSARLLTAQTFPMPLPPSWIYKPGEARIGCDSDNESEASVLRLLGLVPFHGRRHIKQPSETAELAQRSSSKPKPIDISSFLAVVLGDSSGLELTAELRISLLQSQGFTVEGLQAIAQWPEHEITEALNRLLLRGPTREFGLDVFEIVTLSIALKQSNTGPLVARRGSEASGLGDFLRDVHGFDLSRHTTLFTARGFTLERLQGSGSSTSDVRGRLNAGLAKGNPLPGCGDPDDGLSQLEVIALEFELR</sequence>
<evidence type="ECO:0000313" key="2">
    <source>
        <dbReference type="EMBL" id="GAT51810.1"/>
    </source>
</evidence>
<dbReference type="Proteomes" id="UP000815677">
    <property type="component" value="Unassembled WGS sequence"/>
</dbReference>
<evidence type="ECO:0000313" key="3">
    <source>
        <dbReference type="Proteomes" id="UP000815677"/>
    </source>
</evidence>
<keyword evidence="3" id="KW-1185">Reference proteome</keyword>